<dbReference type="PANTHER" id="PTHR11525:SF0">
    <property type="entry name" value="FARNESYL PYROPHOSPHATE SYNTHASE"/>
    <property type="match status" value="1"/>
</dbReference>
<dbReference type="PROSITE" id="PS00723">
    <property type="entry name" value="POLYPRENYL_SYNTHASE_1"/>
    <property type="match status" value="1"/>
</dbReference>
<keyword evidence="4" id="KW-0460">Magnesium</keyword>
<dbReference type="CDD" id="cd00685">
    <property type="entry name" value="Trans_IPPS_HT"/>
    <property type="match status" value="1"/>
</dbReference>
<dbReference type="InterPro" id="IPR033749">
    <property type="entry name" value="Polyprenyl_synt_CS"/>
</dbReference>
<dbReference type="GO" id="GO:0004337">
    <property type="term" value="F:(2E,6E)-farnesyl diphosphate synthase activity"/>
    <property type="evidence" value="ECO:0007669"/>
    <property type="project" value="TreeGrafter"/>
</dbReference>
<dbReference type="Pfam" id="PF00348">
    <property type="entry name" value="polyprenyl_synt"/>
    <property type="match status" value="1"/>
</dbReference>
<sequence length="367" mass="40214">MSLDSQKSCIDTRIGELIYSQFDSLACKNLISNCNKTLKNVVSQAILSSEGGKRLRALFALYAFDAAKESYSATQSDDSYKNSKNAMLDVACALEVFQTAALVHDDIIDESALRRGKPSAYCALSKATNNSHIGTGLGLMLGDILASQSFDITRKACKNLQNPNEVLCEFTNMQKNVGIGQILDLSIEMMSLDNPQKLAESSINVFRWKTASYTTIAPLALGFLAAGMQKDYAINLANQIGDPLGIAFQLADDLLDIVSDSAHTGKPIGGDIREGKRAVLLADVLELCTPEDKLFLIDAYTSKSRNEDDVKRIIDIYSKSGAISKSKKRIHNLWVESQEKIDASSLSNHSKVILHNISSMFIPKEWQ</sequence>
<reference evidence="6 7" key="1">
    <citation type="submission" date="2016-02" db="EMBL/GenBank/DDBJ databases">
        <title>Gardnerella vaginalis Subgroups Defined by cpn60 Sequencing and Sialidase Activity in Isolates from Canada, Belgium and Kenya.</title>
        <authorList>
            <person name="Schellenberg J."/>
            <person name="Paramel Jayaprakash T."/>
            <person name="Withana Gamage N."/>
            <person name="Patterson M.H."/>
            <person name="Vaneechoutte M."/>
            <person name="Hill J.E."/>
        </authorList>
    </citation>
    <scope>NUCLEOTIDE SEQUENCE [LARGE SCALE GENOMIC DNA]</scope>
    <source>
        <strain evidence="6 7">N144</strain>
    </source>
</reference>
<dbReference type="GO" id="GO:0005737">
    <property type="term" value="C:cytoplasm"/>
    <property type="evidence" value="ECO:0007669"/>
    <property type="project" value="TreeGrafter"/>
</dbReference>
<evidence type="ECO:0000256" key="2">
    <source>
        <dbReference type="ARBA" id="ARBA00022679"/>
    </source>
</evidence>
<evidence type="ECO:0000256" key="4">
    <source>
        <dbReference type="ARBA" id="ARBA00022842"/>
    </source>
</evidence>
<dbReference type="SUPFAM" id="SSF48576">
    <property type="entry name" value="Terpenoid synthases"/>
    <property type="match status" value="1"/>
</dbReference>
<dbReference type="PROSITE" id="PS00444">
    <property type="entry name" value="POLYPRENYL_SYNTHASE_2"/>
    <property type="match status" value="1"/>
</dbReference>
<protein>
    <submittedName>
        <fullName evidence="6">Serralysin</fullName>
    </submittedName>
</protein>
<dbReference type="RefSeq" id="WP_115761618.1">
    <property type="nucleotide sequence ID" value="NZ_LGOY01000003.1"/>
</dbReference>
<dbReference type="GO" id="GO:0046872">
    <property type="term" value="F:metal ion binding"/>
    <property type="evidence" value="ECO:0007669"/>
    <property type="project" value="UniProtKB-KW"/>
</dbReference>
<dbReference type="InterPro" id="IPR000092">
    <property type="entry name" value="Polyprenyl_synt"/>
</dbReference>
<comment type="cofactor">
    <cofactor evidence="1">
        <name>Mg(2+)</name>
        <dbReference type="ChEBI" id="CHEBI:18420"/>
    </cofactor>
</comment>
<accession>A0A3D8TBS8</accession>
<evidence type="ECO:0000313" key="6">
    <source>
        <dbReference type="EMBL" id="RFD77415.1"/>
    </source>
</evidence>
<dbReference type="Gene3D" id="1.10.600.10">
    <property type="entry name" value="Farnesyl Diphosphate Synthase"/>
    <property type="match status" value="1"/>
</dbReference>
<dbReference type="Proteomes" id="UP000258533">
    <property type="component" value="Unassembled WGS sequence"/>
</dbReference>
<evidence type="ECO:0000256" key="5">
    <source>
        <dbReference type="RuleBase" id="RU004466"/>
    </source>
</evidence>
<dbReference type="PANTHER" id="PTHR11525">
    <property type="entry name" value="FARNESYL-PYROPHOSPHATE SYNTHETASE"/>
    <property type="match status" value="1"/>
</dbReference>
<evidence type="ECO:0000313" key="7">
    <source>
        <dbReference type="Proteomes" id="UP000258533"/>
    </source>
</evidence>
<organism evidence="6 7">
    <name type="scientific">Gardnerella vaginalis</name>
    <dbReference type="NCBI Taxonomy" id="2702"/>
    <lineage>
        <taxon>Bacteria</taxon>
        <taxon>Bacillati</taxon>
        <taxon>Actinomycetota</taxon>
        <taxon>Actinomycetes</taxon>
        <taxon>Bifidobacteriales</taxon>
        <taxon>Bifidobacteriaceae</taxon>
        <taxon>Gardnerella</taxon>
    </lineage>
</organism>
<comment type="similarity">
    <text evidence="5">Belongs to the FPP/GGPP synthase family.</text>
</comment>
<gene>
    <name evidence="6" type="ORF">AXE73_02095</name>
</gene>
<dbReference type="GO" id="GO:0045337">
    <property type="term" value="P:farnesyl diphosphate biosynthetic process"/>
    <property type="evidence" value="ECO:0007669"/>
    <property type="project" value="TreeGrafter"/>
</dbReference>
<keyword evidence="2 5" id="KW-0808">Transferase</keyword>
<dbReference type="InterPro" id="IPR008949">
    <property type="entry name" value="Isoprenoid_synthase_dom_sf"/>
</dbReference>
<name>A0A3D8TBS8_GARVA</name>
<dbReference type="AlphaFoldDB" id="A0A3D8TBS8"/>
<evidence type="ECO:0000256" key="1">
    <source>
        <dbReference type="ARBA" id="ARBA00001946"/>
    </source>
</evidence>
<dbReference type="InterPro" id="IPR039702">
    <property type="entry name" value="FPS1-like"/>
</dbReference>
<dbReference type="EMBL" id="LRTT01000001">
    <property type="protein sequence ID" value="RFD77415.1"/>
    <property type="molecule type" value="Genomic_DNA"/>
</dbReference>
<comment type="caution">
    <text evidence="6">The sequence shown here is derived from an EMBL/GenBank/DDBJ whole genome shotgun (WGS) entry which is preliminary data.</text>
</comment>
<dbReference type="SFLD" id="SFLDS00005">
    <property type="entry name" value="Isoprenoid_Synthase_Type_I"/>
    <property type="match status" value="1"/>
</dbReference>
<evidence type="ECO:0000256" key="3">
    <source>
        <dbReference type="ARBA" id="ARBA00022723"/>
    </source>
</evidence>
<keyword evidence="3" id="KW-0479">Metal-binding</keyword>
<proteinExistence type="inferred from homology"/>
<dbReference type="GO" id="GO:0004161">
    <property type="term" value="F:dimethylallyltranstransferase activity"/>
    <property type="evidence" value="ECO:0007669"/>
    <property type="project" value="TreeGrafter"/>
</dbReference>